<gene>
    <name evidence="3" type="ORF">VJJ08_06980</name>
</gene>
<organism evidence="3 4">
    <name type="scientific">Capnocytophaga gingivalis</name>
    <dbReference type="NCBI Taxonomy" id="1017"/>
    <lineage>
        <taxon>Bacteria</taxon>
        <taxon>Pseudomonadati</taxon>
        <taxon>Bacteroidota</taxon>
        <taxon>Flavobacteriia</taxon>
        <taxon>Flavobacteriales</taxon>
        <taxon>Flavobacteriaceae</taxon>
        <taxon>Capnocytophaga</taxon>
    </lineage>
</organism>
<dbReference type="PANTHER" id="PTHR39196:SF1">
    <property type="entry name" value="PRIMOSOME, DNAD SUBUNIT"/>
    <property type="match status" value="1"/>
</dbReference>
<evidence type="ECO:0000256" key="1">
    <source>
        <dbReference type="SAM" id="MobiDB-lite"/>
    </source>
</evidence>
<keyword evidence="4" id="KW-1185">Reference proteome</keyword>
<feature type="region of interest" description="Disordered" evidence="1">
    <location>
        <begin position="168"/>
        <end position="199"/>
    </location>
</feature>
<dbReference type="RefSeq" id="WP_323983316.1">
    <property type="nucleotide sequence ID" value="NZ_JAYKBW010000007.1"/>
</dbReference>
<proteinExistence type="predicted"/>
<comment type="caution">
    <text evidence="3">The sequence shown here is derived from an EMBL/GenBank/DDBJ whole genome shotgun (WGS) entry which is preliminary data.</text>
</comment>
<evidence type="ECO:0000313" key="4">
    <source>
        <dbReference type="Proteomes" id="UP001311730"/>
    </source>
</evidence>
<protein>
    <submittedName>
        <fullName evidence="3">DUF4373 domain-containing protein</fullName>
    </submittedName>
</protein>
<feature type="compositionally biased region" description="Polar residues" evidence="1">
    <location>
        <begin position="179"/>
        <end position="192"/>
    </location>
</feature>
<name>A0ABU5Z9H8_9FLAO</name>
<sequence>MARPRKTGLDYFPFDVDFFNDEKIEAISGEFGIKGEIVAIKLLAAIYRNGYFIEWSEMLQMKMLKTLPSISKDLLVEIVQRLVRWNFFDEGLFNSDNVLTSRGIQRRYFEAMKRNSLGDSLPFLLVSVTETNVSVTKTRVSVTETPQSKGKESKVNISFLEKKKQKSASVDFDEEKKNNQPLSDQKETSPQGSAAPPPFNFRQAMLSAGFAADLTEDWLRIRKAKKAVNSERAFKIFLEQVQRTGQDKNTILALVVQKQWKGFESSWVQSAQQSHNPQEPVIIDQNGNIISGTHTTNTAGANVVGRQTASNIAANMQGW</sequence>
<dbReference type="Pfam" id="PF14297">
    <property type="entry name" value="Lin1244_N"/>
    <property type="match status" value="1"/>
</dbReference>
<feature type="domain" description="Lin1244/Lin1753-like N-terminal" evidence="2">
    <location>
        <begin position="11"/>
        <end position="104"/>
    </location>
</feature>
<accession>A0ABU5Z9H8</accession>
<reference evidence="3 4" key="1">
    <citation type="submission" date="2023-12" db="EMBL/GenBank/DDBJ databases">
        <title>Genomic sequences of Capnocytophaga and Parvimonas strains.</title>
        <authorList>
            <person name="Watt R.M."/>
            <person name="Wang M."/>
            <person name="Yang T."/>
            <person name="Tong W.M."/>
        </authorList>
    </citation>
    <scope>NUCLEOTIDE SEQUENCE [LARGE SCALE GENOMIC DNA]</scope>
    <source>
        <strain evidence="3 4">CCUG 13096</strain>
    </source>
</reference>
<dbReference type="PANTHER" id="PTHR39196">
    <property type="entry name" value="PRIMOSOME, DNAD SUBUNIT"/>
    <property type="match status" value="1"/>
</dbReference>
<evidence type="ECO:0000259" key="2">
    <source>
        <dbReference type="Pfam" id="PF14297"/>
    </source>
</evidence>
<dbReference type="EMBL" id="JAYKBW010000007">
    <property type="protein sequence ID" value="MEB3075038.1"/>
    <property type="molecule type" value="Genomic_DNA"/>
</dbReference>
<dbReference type="InterPro" id="IPR025400">
    <property type="entry name" value="Lin1244/Lin1753-like_N"/>
</dbReference>
<dbReference type="Proteomes" id="UP001311730">
    <property type="component" value="Unassembled WGS sequence"/>
</dbReference>
<evidence type="ECO:0000313" key="3">
    <source>
        <dbReference type="EMBL" id="MEB3075038.1"/>
    </source>
</evidence>